<feature type="compositionally biased region" description="Basic and acidic residues" evidence="1">
    <location>
        <begin position="272"/>
        <end position="282"/>
    </location>
</feature>
<evidence type="ECO:0000313" key="3">
    <source>
        <dbReference type="Proteomes" id="UP001420932"/>
    </source>
</evidence>
<feature type="region of interest" description="Disordered" evidence="1">
    <location>
        <begin position="163"/>
        <end position="282"/>
    </location>
</feature>
<feature type="compositionally biased region" description="Basic and acidic residues" evidence="1">
    <location>
        <begin position="237"/>
        <end position="253"/>
    </location>
</feature>
<evidence type="ECO:0000256" key="1">
    <source>
        <dbReference type="SAM" id="MobiDB-lite"/>
    </source>
</evidence>
<proteinExistence type="predicted"/>
<comment type="caution">
    <text evidence="2">The sequence shown here is derived from an EMBL/GenBank/DDBJ whole genome shotgun (WGS) entry which is preliminary data.</text>
</comment>
<protein>
    <submittedName>
        <fullName evidence="2">Uncharacterized protein</fullName>
    </submittedName>
</protein>
<feature type="compositionally biased region" description="Basic and acidic residues" evidence="1">
    <location>
        <begin position="210"/>
        <end position="222"/>
    </location>
</feature>
<feature type="compositionally biased region" description="Polar residues" evidence="1">
    <location>
        <begin position="225"/>
        <end position="235"/>
    </location>
</feature>
<reference evidence="2 3" key="1">
    <citation type="submission" date="2024-01" db="EMBL/GenBank/DDBJ databases">
        <title>Genome assemblies of Stephania.</title>
        <authorList>
            <person name="Yang L."/>
        </authorList>
    </citation>
    <scope>NUCLEOTIDE SEQUENCE [LARGE SCALE GENOMIC DNA]</scope>
    <source>
        <strain evidence="2">YNDBR</strain>
        <tissue evidence="2">Leaf</tissue>
    </source>
</reference>
<gene>
    <name evidence="2" type="ORF">Syun_027524</name>
</gene>
<organism evidence="2 3">
    <name type="scientific">Stephania yunnanensis</name>
    <dbReference type="NCBI Taxonomy" id="152371"/>
    <lineage>
        <taxon>Eukaryota</taxon>
        <taxon>Viridiplantae</taxon>
        <taxon>Streptophyta</taxon>
        <taxon>Embryophyta</taxon>
        <taxon>Tracheophyta</taxon>
        <taxon>Spermatophyta</taxon>
        <taxon>Magnoliopsida</taxon>
        <taxon>Ranunculales</taxon>
        <taxon>Menispermaceae</taxon>
        <taxon>Menispermoideae</taxon>
        <taxon>Cissampelideae</taxon>
        <taxon>Stephania</taxon>
    </lineage>
</organism>
<dbReference type="Proteomes" id="UP001420932">
    <property type="component" value="Unassembled WGS sequence"/>
</dbReference>
<sequence>MPKASLKLCYNANSHNSSSASILLFLQKEALPIQFRLIVFKKSLTTNSQTYMYPMNSNNHTTKEGLIILASNSYFLADVASPYWLKYPVCYATHRAMRISKQTVERPITPEQDSQQNNNDIMNAIDSMKWKPDINSRSCPKKSHYLVGLGLQLVLAAQAQGNFGTSPTYRDTDPRRFRSGLPRSNLNVKDSQPSGNEGSIGSPMQSSSPKMKEGELTTKECEDNQGATIREQNSATREQRTTREQRRKGEASARGRPGSSPTREQRRRPGKRGADQGAEARG</sequence>
<dbReference type="EMBL" id="JBBNAF010000012">
    <property type="protein sequence ID" value="KAK9092613.1"/>
    <property type="molecule type" value="Genomic_DNA"/>
</dbReference>
<name>A0AAP0EL85_9MAGN</name>
<keyword evidence="3" id="KW-1185">Reference proteome</keyword>
<dbReference type="AlphaFoldDB" id="A0AAP0EL85"/>
<accession>A0AAP0EL85</accession>
<evidence type="ECO:0000313" key="2">
    <source>
        <dbReference type="EMBL" id="KAK9092613.1"/>
    </source>
</evidence>
<feature type="compositionally biased region" description="Polar residues" evidence="1">
    <location>
        <begin position="182"/>
        <end position="209"/>
    </location>
</feature>